<comment type="caution">
    <text evidence="1">The sequence shown here is derived from an EMBL/GenBank/DDBJ whole genome shotgun (WGS) entry which is preliminary data.</text>
</comment>
<organism evidence="1 2">
    <name type="scientific">Coniosporium uncinatum</name>
    <dbReference type="NCBI Taxonomy" id="93489"/>
    <lineage>
        <taxon>Eukaryota</taxon>
        <taxon>Fungi</taxon>
        <taxon>Dikarya</taxon>
        <taxon>Ascomycota</taxon>
        <taxon>Pezizomycotina</taxon>
        <taxon>Dothideomycetes</taxon>
        <taxon>Dothideomycetes incertae sedis</taxon>
        <taxon>Coniosporium</taxon>
    </lineage>
</organism>
<protein>
    <submittedName>
        <fullName evidence="1">Uncharacterized protein</fullName>
    </submittedName>
</protein>
<sequence>MAESTVQEKVLVTAENARKFVEGVLSGNGVSAKNAVIIADCLVKADLRGIDTHGINRIPSYMERVRQGVLAASASPTLSQITPVVAQVDGHNGLGFPAAHLGMSRAIEMAREFGIGMVSIKHSNHFGMSAWVVQQAVNAGMMSLVFTNSSPALPAWGGREKLMGVSPIACGAPAGKEKPFILDMAPSVAARGKIYKAK</sequence>
<gene>
    <name evidence="1" type="ORF">LTS18_007608</name>
</gene>
<evidence type="ECO:0000313" key="2">
    <source>
        <dbReference type="Proteomes" id="UP001186974"/>
    </source>
</evidence>
<dbReference type="Proteomes" id="UP001186974">
    <property type="component" value="Unassembled WGS sequence"/>
</dbReference>
<evidence type="ECO:0000313" key="1">
    <source>
        <dbReference type="EMBL" id="KAK3078397.1"/>
    </source>
</evidence>
<accession>A0ACC3DP34</accession>
<keyword evidence="2" id="KW-1185">Reference proteome</keyword>
<dbReference type="EMBL" id="JAWDJW010001929">
    <property type="protein sequence ID" value="KAK3078397.1"/>
    <property type="molecule type" value="Genomic_DNA"/>
</dbReference>
<proteinExistence type="predicted"/>
<feature type="non-terminal residue" evidence="1">
    <location>
        <position position="198"/>
    </location>
</feature>
<name>A0ACC3DP34_9PEZI</name>
<reference evidence="1" key="1">
    <citation type="submission" date="2024-09" db="EMBL/GenBank/DDBJ databases">
        <title>Black Yeasts Isolated from many extreme environments.</title>
        <authorList>
            <person name="Coleine C."/>
            <person name="Stajich J.E."/>
            <person name="Selbmann L."/>
        </authorList>
    </citation>
    <scope>NUCLEOTIDE SEQUENCE</scope>
    <source>
        <strain evidence="1">CCFEE 5737</strain>
    </source>
</reference>